<feature type="domain" description="SGS" evidence="4">
    <location>
        <begin position="286"/>
        <end position="370"/>
    </location>
</feature>
<dbReference type="InterPro" id="IPR007052">
    <property type="entry name" value="CS_dom"/>
</dbReference>
<evidence type="ECO:0000256" key="1">
    <source>
        <dbReference type="ARBA" id="ARBA00008509"/>
    </source>
</evidence>
<proteinExistence type="inferred from homology"/>
<dbReference type="AlphaFoldDB" id="A0A9P0QQC5"/>
<feature type="domain" description="CS" evidence="5">
    <location>
        <begin position="171"/>
        <end position="261"/>
    </location>
</feature>
<dbReference type="Pfam" id="PF25064">
    <property type="entry name" value="ARM_TT21_5th"/>
    <property type="match status" value="1"/>
</dbReference>
<evidence type="ECO:0000313" key="7">
    <source>
        <dbReference type="Proteomes" id="UP000837801"/>
    </source>
</evidence>
<dbReference type="SUPFAM" id="SSF49764">
    <property type="entry name" value="HSP20-like chaperones"/>
    <property type="match status" value="1"/>
</dbReference>
<dbReference type="SUPFAM" id="SSF48452">
    <property type="entry name" value="TPR-like"/>
    <property type="match status" value="1"/>
</dbReference>
<accession>A0A9P0QQC5</accession>
<feature type="region of interest" description="Disordered" evidence="3">
    <location>
        <begin position="131"/>
        <end position="159"/>
    </location>
</feature>
<organism evidence="6 7">
    <name type="scientific">[Candida] railenensis</name>
    <dbReference type="NCBI Taxonomy" id="45579"/>
    <lineage>
        <taxon>Eukaryota</taxon>
        <taxon>Fungi</taxon>
        <taxon>Dikarya</taxon>
        <taxon>Ascomycota</taxon>
        <taxon>Saccharomycotina</taxon>
        <taxon>Pichiomycetes</taxon>
        <taxon>Debaryomycetaceae</taxon>
        <taxon>Kurtzmaniella</taxon>
    </lineage>
</organism>
<protein>
    <submittedName>
        <fullName evidence="6">Protein Sgt1p</fullName>
    </submittedName>
</protein>
<comment type="caution">
    <text evidence="6">The sequence shown here is derived from an EMBL/GenBank/DDBJ whole genome shotgun (WGS) entry which is preliminary data.</text>
</comment>
<dbReference type="Gene3D" id="2.60.40.790">
    <property type="match status" value="1"/>
</dbReference>
<dbReference type="CDD" id="cd06466">
    <property type="entry name" value="p23_CS_SGT1_like"/>
    <property type="match status" value="1"/>
</dbReference>
<dbReference type="InterPro" id="IPR019734">
    <property type="entry name" value="TPR_rpt"/>
</dbReference>
<dbReference type="Proteomes" id="UP000837801">
    <property type="component" value="Unassembled WGS sequence"/>
</dbReference>
<dbReference type="Pfam" id="PF04969">
    <property type="entry name" value="CS"/>
    <property type="match status" value="1"/>
</dbReference>
<feature type="repeat" description="TPR" evidence="2">
    <location>
        <begin position="77"/>
        <end position="110"/>
    </location>
</feature>
<name>A0A9P0QQC5_9ASCO</name>
<keyword evidence="2" id="KW-0802">TPR repeat</keyword>
<dbReference type="InterPro" id="IPR011990">
    <property type="entry name" value="TPR-like_helical_dom_sf"/>
</dbReference>
<reference evidence="6" key="1">
    <citation type="submission" date="2022-03" db="EMBL/GenBank/DDBJ databases">
        <authorList>
            <person name="Legras J.-L."/>
            <person name="Devillers H."/>
            <person name="Grondin C."/>
        </authorList>
    </citation>
    <scope>NUCLEOTIDE SEQUENCE</scope>
    <source>
        <strain evidence="6">CLIB 1423</strain>
    </source>
</reference>
<feature type="region of interest" description="Disordered" evidence="3">
    <location>
        <begin position="348"/>
        <end position="376"/>
    </location>
</feature>
<evidence type="ECO:0000313" key="6">
    <source>
        <dbReference type="EMBL" id="CAH2352994.1"/>
    </source>
</evidence>
<dbReference type="GO" id="GO:0051087">
    <property type="term" value="F:protein-folding chaperone binding"/>
    <property type="evidence" value="ECO:0007669"/>
    <property type="project" value="InterPro"/>
</dbReference>
<feature type="repeat" description="TPR" evidence="2">
    <location>
        <begin position="3"/>
        <end position="36"/>
    </location>
</feature>
<keyword evidence="7" id="KW-1185">Reference proteome</keyword>
<dbReference type="Gene3D" id="1.25.40.10">
    <property type="entry name" value="Tetratricopeptide repeat domain"/>
    <property type="match status" value="1"/>
</dbReference>
<feature type="compositionally biased region" description="Polar residues" evidence="3">
    <location>
        <begin position="134"/>
        <end position="159"/>
    </location>
</feature>
<dbReference type="EMBL" id="CAKXYY010000009">
    <property type="protein sequence ID" value="CAH2352994.1"/>
    <property type="molecule type" value="Genomic_DNA"/>
</dbReference>
<dbReference type="PANTHER" id="PTHR45862">
    <property type="entry name" value="PROTEIN SGT1 HOMOLOG"/>
    <property type="match status" value="1"/>
</dbReference>
<dbReference type="InterPro" id="IPR008978">
    <property type="entry name" value="HSP20-like_chaperone"/>
</dbReference>
<evidence type="ECO:0000256" key="3">
    <source>
        <dbReference type="SAM" id="MobiDB-lite"/>
    </source>
</evidence>
<dbReference type="SMART" id="SM00028">
    <property type="entry name" value="TPR"/>
    <property type="match status" value="3"/>
</dbReference>
<evidence type="ECO:0000259" key="5">
    <source>
        <dbReference type="PROSITE" id="PS51203"/>
    </source>
</evidence>
<dbReference type="OrthoDB" id="1898560at2759"/>
<dbReference type="InterPro" id="IPR007699">
    <property type="entry name" value="SGS_dom"/>
</dbReference>
<evidence type="ECO:0000256" key="2">
    <source>
        <dbReference type="PROSITE-ProRule" id="PRU00339"/>
    </source>
</evidence>
<dbReference type="InterPro" id="IPR044563">
    <property type="entry name" value="Sgt1-like"/>
</dbReference>
<comment type="similarity">
    <text evidence="1">Belongs to the SGT1 family.</text>
</comment>
<dbReference type="PROSITE" id="PS51203">
    <property type="entry name" value="CS"/>
    <property type="match status" value="1"/>
</dbReference>
<dbReference type="InterPro" id="IPR056835">
    <property type="entry name" value="ARM_TT21_5th"/>
</dbReference>
<sequence>MAVDQLTKKGDEALLDKDYDTAISLFNSALEENPKAFQALLKRATAFQRLKNFNEAKKDLTDALQVALDRGKRSDMGLTYFKLGMVHYAEKKVALALENFEKAKEYDCHDATLETWLVKAKYDVDKLKSKAEASSDNTARTEAPQVQGNSAPSQLEPSSHIDTINKHAPLKIKIRDDWYQSSNDVIITIFAKNIREDQLKIDFSSSSVSISFPSGDNSEYNYNLDPLYGKIDPKESKYKVYGTKLEISLRKEQPIKWSSLEQSESAATLTNPTIMSQANSGSAASVYPTSSKKAVNWSNFKVAEDEAEDSSENDFFAKLYKDNDEDTRRAMMKSYVESNGTVLTTNWSEAKDKKFETSPPEGMVAKKWGEQSKNQK</sequence>
<dbReference type="PROSITE" id="PS50005">
    <property type="entry name" value="TPR"/>
    <property type="match status" value="2"/>
</dbReference>
<dbReference type="PROSITE" id="PS51048">
    <property type="entry name" value="SGS"/>
    <property type="match status" value="1"/>
</dbReference>
<evidence type="ECO:0000259" key="4">
    <source>
        <dbReference type="PROSITE" id="PS51048"/>
    </source>
</evidence>
<dbReference type="Pfam" id="PF05002">
    <property type="entry name" value="SGS"/>
    <property type="match status" value="1"/>
</dbReference>
<gene>
    <name evidence="6" type="ORF">CLIB1423_09S00452</name>
</gene>